<organism evidence="4 5">
    <name type="scientific">Celeribacter marinus</name>
    <dbReference type="NCBI Taxonomy" id="1397108"/>
    <lineage>
        <taxon>Bacteria</taxon>
        <taxon>Pseudomonadati</taxon>
        <taxon>Pseudomonadota</taxon>
        <taxon>Alphaproteobacteria</taxon>
        <taxon>Rhodobacterales</taxon>
        <taxon>Roseobacteraceae</taxon>
        <taxon>Celeribacter</taxon>
    </lineage>
</organism>
<evidence type="ECO:0000313" key="4">
    <source>
        <dbReference type="EMBL" id="ALI56158.1"/>
    </source>
</evidence>
<dbReference type="Pfam" id="PF07729">
    <property type="entry name" value="FCD"/>
    <property type="match status" value="1"/>
</dbReference>
<dbReference type="GO" id="GO:0003700">
    <property type="term" value="F:DNA-binding transcription factor activity"/>
    <property type="evidence" value="ECO:0007669"/>
    <property type="project" value="InterPro"/>
</dbReference>
<dbReference type="OrthoDB" id="8638122at2"/>
<keyword evidence="2" id="KW-0238">DNA-binding</keyword>
<dbReference type="RefSeq" id="WP_062218938.1">
    <property type="nucleotide sequence ID" value="NZ_CP012023.1"/>
</dbReference>
<dbReference type="InterPro" id="IPR036388">
    <property type="entry name" value="WH-like_DNA-bd_sf"/>
</dbReference>
<dbReference type="STRING" id="1397108.IMCC12053_2211"/>
<dbReference type="GO" id="GO:0003677">
    <property type="term" value="F:DNA binding"/>
    <property type="evidence" value="ECO:0007669"/>
    <property type="project" value="UniProtKB-KW"/>
</dbReference>
<evidence type="ECO:0000256" key="1">
    <source>
        <dbReference type="ARBA" id="ARBA00023015"/>
    </source>
</evidence>
<dbReference type="InterPro" id="IPR011711">
    <property type="entry name" value="GntR_C"/>
</dbReference>
<sequence length="242" mass="27296">MNELNDLEGGFHGDNLPEKIAHSLRRDILRGRLNPGDAIKERDNAEELGVSRTPMREAIRILAQEGLVILRRARSPIVANPSFKTLADQVEVMLNLEKLSAEIACRAASDAEIDEICDLTQVMSDTFDESDPLDMFEMDMRFHALIARMSHNETLADMHTALLQRLWRARYLTAMEKRNRQRVVTQHTAIIEAMRARDPQRAAAAIHTHLGHLGEDLKEVMKHDAALGVEACEQGDDTPVFK</sequence>
<dbReference type="InterPro" id="IPR008920">
    <property type="entry name" value="TF_FadR/GntR_C"/>
</dbReference>
<dbReference type="EMBL" id="CP012023">
    <property type="protein sequence ID" value="ALI56158.1"/>
    <property type="molecule type" value="Genomic_DNA"/>
</dbReference>
<dbReference type="AlphaFoldDB" id="A0A0P0A0D5"/>
<dbReference type="PRINTS" id="PR00035">
    <property type="entry name" value="HTHGNTR"/>
</dbReference>
<dbReference type="InterPro" id="IPR000524">
    <property type="entry name" value="Tscrpt_reg_HTH_GntR"/>
</dbReference>
<dbReference type="SUPFAM" id="SSF46785">
    <property type="entry name" value="Winged helix' DNA-binding domain"/>
    <property type="match status" value="1"/>
</dbReference>
<dbReference type="Gene3D" id="1.10.10.10">
    <property type="entry name" value="Winged helix-like DNA-binding domain superfamily/Winged helix DNA-binding domain"/>
    <property type="match status" value="1"/>
</dbReference>
<reference evidence="4 5" key="1">
    <citation type="submission" date="2015-05" db="EMBL/GenBank/DDBJ databases">
        <authorList>
            <person name="Wang D.B."/>
            <person name="Wang M."/>
        </authorList>
    </citation>
    <scope>NUCLEOTIDE SEQUENCE [LARGE SCALE GENOMIC DNA]</scope>
    <source>
        <strain evidence="4 5">IMCC 12053</strain>
    </source>
</reference>
<dbReference type="SMART" id="SM00345">
    <property type="entry name" value="HTH_GNTR"/>
    <property type="match status" value="1"/>
</dbReference>
<protein>
    <submittedName>
        <fullName evidence="4">Transcriptional regulator, GntR family</fullName>
    </submittedName>
</protein>
<dbReference type="PANTHER" id="PTHR43537">
    <property type="entry name" value="TRANSCRIPTIONAL REGULATOR, GNTR FAMILY"/>
    <property type="match status" value="1"/>
</dbReference>
<evidence type="ECO:0000313" key="5">
    <source>
        <dbReference type="Proteomes" id="UP000064920"/>
    </source>
</evidence>
<dbReference type="PATRIC" id="fig|1397108.4.peg.2263"/>
<dbReference type="PANTHER" id="PTHR43537:SF50">
    <property type="entry name" value="TRANSCRIPTIONAL REGULATORY PROTEIN"/>
    <property type="match status" value="1"/>
</dbReference>
<proteinExistence type="predicted"/>
<dbReference type="Pfam" id="PF00392">
    <property type="entry name" value="GntR"/>
    <property type="match status" value="1"/>
</dbReference>
<dbReference type="Gene3D" id="1.20.120.530">
    <property type="entry name" value="GntR ligand-binding domain-like"/>
    <property type="match status" value="1"/>
</dbReference>
<keyword evidence="5" id="KW-1185">Reference proteome</keyword>
<keyword evidence="3" id="KW-0804">Transcription</keyword>
<dbReference type="PROSITE" id="PS50949">
    <property type="entry name" value="HTH_GNTR"/>
    <property type="match status" value="1"/>
</dbReference>
<dbReference type="SUPFAM" id="SSF48008">
    <property type="entry name" value="GntR ligand-binding domain-like"/>
    <property type="match status" value="1"/>
</dbReference>
<dbReference type="SMART" id="SM00895">
    <property type="entry name" value="FCD"/>
    <property type="match status" value="1"/>
</dbReference>
<name>A0A0P0A0D5_9RHOB</name>
<dbReference type="Proteomes" id="UP000064920">
    <property type="component" value="Chromosome"/>
</dbReference>
<dbReference type="InterPro" id="IPR036390">
    <property type="entry name" value="WH_DNA-bd_sf"/>
</dbReference>
<evidence type="ECO:0000256" key="3">
    <source>
        <dbReference type="ARBA" id="ARBA00023163"/>
    </source>
</evidence>
<evidence type="ECO:0000256" key="2">
    <source>
        <dbReference type="ARBA" id="ARBA00023125"/>
    </source>
</evidence>
<keyword evidence="1" id="KW-0805">Transcription regulation</keyword>
<gene>
    <name evidence="4" type="ORF">IMCC12053_2211</name>
</gene>
<dbReference type="KEGG" id="cmar:IMCC12053_2211"/>
<dbReference type="CDD" id="cd07377">
    <property type="entry name" value="WHTH_GntR"/>
    <property type="match status" value="1"/>
</dbReference>
<accession>A0A0P0A0D5</accession>